<dbReference type="RefSeq" id="WP_084873665.1">
    <property type="nucleotide sequence ID" value="NZ_CP024768.1"/>
</dbReference>
<dbReference type="Pfam" id="PF11045">
    <property type="entry name" value="YbjM"/>
    <property type="match status" value="1"/>
</dbReference>
<feature type="transmembrane region" description="Helical" evidence="1">
    <location>
        <begin position="12"/>
        <end position="30"/>
    </location>
</feature>
<sequence>MSQRTNRWPAAVLGVMLYTLMFIFAHHFWASSGAQAVGGQPELLLFLLPGIVVALLRPESPLKSTLWVAVAGTVLGTLWVVLALNLSHSGWLIIWGLSALFWAGCGALLVRLLRIMLAMRS</sequence>
<evidence type="ECO:0000313" key="2">
    <source>
        <dbReference type="EMBL" id="ORM93001.1"/>
    </source>
</evidence>
<keyword evidence="1" id="KW-0812">Transmembrane</keyword>
<evidence type="ECO:0000313" key="5">
    <source>
        <dbReference type="Proteomes" id="UP000502005"/>
    </source>
</evidence>
<evidence type="ECO:0000256" key="1">
    <source>
        <dbReference type="SAM" id="Phobius"/>
    </source>
</evidence>
<feature type="transmembrane region" description="Helical" evidence="1">
    <location>
        <begin position="65"/>
        <end position="86"/>
    </location>
</feature>
<feature type="transmembrane region" description="Helical" evidence="1">
    <location>
        <begin position="36"/>
        <end position="56"/>
    </location>
</feature>
<evidence type="ECO:0008006" key="6">
    <source>
        <dbReference type="Google" id="ProtNLM"/>
    </source>
</evidence>
<dbReference type="EMBL" id="MLJI01000001">
    <property type="protein sequence ID" value="ORM93001.1"/>
    <property type="molecule type" value="Genomic_DNA"/>
</dbReference>
<dbReference type="OrthoDB" id="6540266at2"/>
<dbReference type="EMBL" id="CP024768">
    <property type="protein sequence ID" value="QGY28586.1"/>
    <property type="molecule type" value="Genomic_DNA"/>
</dbReference>
<protein>
    <recommendedName>
        <fullName evidence="6">Inner membrane protein</fullName>
    </recommendedName>
</protein>
<organism evidence="2 4">
    <name type="scientific">Pantoea cypripedii</name>
    <name type="common">Pectobacterium cypripedii</name>
    <name type="synonym">Erwinia cypripedii</name>
    <dbReference type="NCBI Taxonomy" id="55209"/>
    <lineage>
        <taxon>Bacteria</taxon>
        <taxon>Pseudomonadati</taxon>
        <taxon>Pseudomonadota</taxon>
        <taxon>Gammaproteobacteria</taxon>
        <taxon>Enterobacterales</taxon>
        <taxon>Erwiniaceae</taxon>
        <taxon>Pantoea</taxon>
    </lineage>
</organism>
<dbReference type="Proteomes" id="UP000193749">
    <property type="component" value="Unassembled WGS sequence"/>
</dbReference>
<gene>
    <name evidence="3" type="ORF">CUN67_06390</name>
    <name evidence="2" type="ORF">HA50_06425</name>
</gene>
<reference evidence="3 5" key="2">
    <citation type="submission" date="2017-11" db="EMBL/GenBank/DDBJ databases">
        <title>Genome sequence of Pantoea cypripedii NE1.</title>
        <authorList>
            <person name="Nascimento F.X."/>
        </authorList>
    </citation>
    <scope>NUCLEOTIDE SEQUENCE [LARGE SCALE GENOMIC DNA]</scope>
    <source>
        <strain evidence="3 5">NE1</strain>
    </source>
</reference>
<name>A0A1X1ESS4_PANCY</name>
<feature type="transmembrane region" description="Helical" evidence="1">
    <location>
        <begin position="92"/>
        <end position="113"/>
    </location>
</feature>
<keyword evidence="1" id="KW-0472">Membrane</keyword>
<dbReference type="GO" id="GO:0016020">
    <property type="term" value="C:membrane"/>
    <property type="evidence" value="ECO:0007669"/>
    <property type="project" value="InterPro"/>
</dbReference>
<dbReference type="InterPro" id="IPR020368">
    <property type="entry name" value="Uncharacterised_YbjM"/>
</dbReference>
<accession>A0A1X1ESS4</accession>
<dbReference type="AlphaFoldDB" id="A0A1X1ESS4"/>
<evidence type="ECO:0000313" key="4">
    <source>
        <dbReference type="Proteomes" id="UP000193749"/>
    </source>
</evidence>
<proteinExistence type="predicted"/>
<dbReference type="Proteomes" id="UP000502005">
    <property type="component" value="Chromosome"/>
</dbReference>
<keyword evidence="1" id="KW-1133">Transmembrane helix</keyword>
<reference evidence="2 4" key="1">
    <citation type="journal article" date="2017" name="Antonie Van Leeuwenhoek">
        <title>Phylogenomic resolution of the bacterial genus Pantoea and its relationship with Erwinia and Tatumella.</title>
        <authorList>
            <person name="Palmer M."/>
            <person name="Steenkamp E.T."/>
            <person name="Coetzee M.P."/>
            <person name="Chan W.Y."/>
            <person name="van Zyl E."/>
            <person name="De Maayer P."/>
            <person name="Coutinho T.A."/>
            <person name="Blom J."/>
            <person name="Smits T.H."/>
            <person name="Duffy B."/>
            <person name="Venter S.N."/>
        </authorList>
    </citation>
    <scope>NUCLEOTIDE SEQUENCE [LARGE SCALE GENOMIC DNA]</scope>
    <source>
        <strain evidence="2 4">LMG 2657</strain>
    </source>
</reference>
<evidence type="ECO:0000313" key="3">
    <source>
        <dbReference type="EMBL" id="QGY28586.1"/>
    </source>
</evidence>
<keyword evidence="4" id="KW-1185">Reference proteome</keyword>